<dbReference type="Pfam" id="PF13419">
    <property type="entry name" value="HAD_2"/>
    <property type="match status" value="1"/>
</dbReference>
<reference evidence="1" key="1">
    <citation type="journal article" date="2004" name="Genome Res.">
        <title>Close split of sorghum and maize genome progenitors.</title>
        <authorList>
            <person name="Swigonova Z."/>
            <person name="Lai J."/>
            <person name="Ma J."/>
            <person name="Ramakrishna W."/>
            <person name="Llaca V."/>
            <person name="Bennetzen J.L."/>
            <person name="Messing J."/>
        </authorList>
    </citation>
    <scope>NUCLEOTIDE SEQUENCE</scope>
</reference>
<accession>Q6JAH3</accession>
<dbReference type="Gene3D" id="3.40.50.1000">
    <property type="entry name" value="HAD superfamily/HAD-like"/>
    <property type="match status" value="1"/>
</dbReference>
<dbReference type="PANTHER" id="PTHR47108:SF2">
    <property type="entry name" value="OS04G0557000 PROTEIN"/>
    <property type="match status" value="1"/>
</dbReference>
<sequence>MKRNPQKFLKEAIYQTLRGGYYQLRLGVLDFLNTLVGLDIPIAIATPHSRKSLEEGIKIVGLQGYFEAIIALEDFCLGKPDGEMFEVVAEQLSLEPDVCLCLRLANGEVIGRRGRESDMDMEIVIEE</sequence>
<dbReference type="InterPro" id="IPR023214">
    <property type="entry name" value="HAD_sf"/>
</dbReference>
<dbReference type="CDD" id="cd07505">
    <property type="entry name" value="HAD_BPGM-like"/>
    <property type="match status" value="1"/>
</dbReference>
<dbReference type="PANTHER" id="PTHR47108">
    <property type="entry name" value="5-AMINO-6-(5-PHOSPHO-D-RIBITYLAMINO)URACIL PHOSPHATASE, CHLOROPLASTIC"/>
    <property type="match status" value="1"/>
</dbReference>
<name>Q6JAH3_SORBI</name>
<evidence type="ECO:0000313" key="1">
    <source>
        <dbReference type="EMBL" id="AAT42157.1"/>
    </source>
</evidence>
<dbReference type="EMBL" id="AY542311">
    <property type="protein sequence ID" value="AAT42157.1"/>
    <property type="molecule type" value="Genomic_DNA"/>
</dbReference>
<dbReference type="AlphaFoldDB" id="Q6JAH3"/>
<dbReference type="InterPro" id="IPR041492">
    <property type="entry name" value="HAD_2"/>
</dbReference>
<dbReference type="ExpressionAtlas" id="Q6JAH3">
    <property type="expression patterns" value="baseline"/>
</dbReference>
<dbReference type="InterPro" id="IPR036412">
    <property type="entry name" value="HAD-like_sf"/>
</dbReference>
<protein>
    <submittedName>
        <fullName evidence="1">Putative genetic modifier</fullName>
    </submittedName>
</protein>
<dbReference type="HOGENOM" id="CLU_1974512_0_0_1"/>
<dbReference type="SUPFAM" id="SSF56784">
    <property type="entry name" value="HAD-like"/>
    <property type="match status" value="1"/>
</dbReference>
<gene>
    <name evidence="1" type="ORF">SB20O07.11</name>
</gene>
<reference evidence="1" key="3">
    <citation type="journal article" date="2005" name="Genetics">
        <title>Structure and evolution of the r/b chromosomal regions in rice, maize, and sorghum.</title>
        <authorList>
            <person name="Swigonova Z."/>
            <person name="Bennetzen J.L."/>
            <person name="Messing J."/>
        </authorList>
    </citation>
    <scope>NUCLEOTIDE SEQUENCE</scope>
</reference>
<proteinExistence type="predicted"/>
<organism evidence="1">
    <name type="scientific">Sorghum bicolor</name>
    <name type="common">Sorghum</name>
    <name type="synonym">Sorghum vulgare</name>
    <dbReference type="NCBI Taxonomy" id="4558"/>
    <lineage>
        <taxon>Eukaryota</taxon>
        <taxon>Viridiplantae</taxon>
        <taxon>Streptophyta</taxon>
        <taxon>Embryophyta</taxon>
        <taxon>Tracheophyta</taxon>
        <taxon>Spermatophyta</taxon>
        <taxon>Magnoliopsida</taxon>
        <taxon>Liliopsida</taxon>
        <taxon>Poales</taxon>
        <taxon>Poaceae</taxon>
        <taxon>PACMAD clade</taxon>
        <taxon>Panicoideae</taxon>
        <taxon>Andropogonodae</taxon>
        <taxon>Andropogoneae</taxon>
        <taxon>Sorghinae</taxon>
        <taxon>Sorghum</taxon>
    </lineage>
</organism>
<reference evidence="1" key="2">
    <citation type="journal article" date="2004" name="Genome Res.">
        <title>Gene loss and movement in the maize genome.</title>
        <authorList>
            <person name="Lai J."/>
            <person name="Ma J."/>
            <person name="Swigonova Z."/>
            <person name="Ramakrishna W."/>
            <person name="Linton E."/>
            <person name="Llaca V."/>
            <person name="Tanyolac B."/>
            <person name="Park Y.J."/>
            <person name="Jeong O.Y."/>
            <person name="Bennetzen J.L."/>
            <person name="Messing J."/>
        </authorList>
    </citation>
    <scope>NUCLEOTIDE SEQUENCE</scope>
</reference>